<comment type="caution">
    <text evidence="2">The sequence shown here is derived from an EMBL/GenBank/DDBJ whole genome shotgun (WGS) entry which is preliminary data.</text>
</comment>
<protein>
    <recommendedName>
        <fullName evidence="3">Peptidase M15A C-terminal domain-containing protein</fullName>
    </recommendedName>
</protein>
<dbReference type="EMBL" id="DSBX01000273">
    <property type="protein sequence ID" value="HDR00089.1"/>
    <property type="molecule type" value="Genomic_DNA"/>
</dbReference>
<organism evidence="2">
    <name type="scientific">candidate division WOR-3 bacterium</name>
    <dbReference type="NCBI Taxonomy" id="2052148"/>
    <lineage>
        <taxon>Bacteria</taxon>
        <taxon>Bacteria division WOR-3</taxon>
    </lineage>
</organism>
<proteinExistence type="predicted"/>
<feature type="signal peptide" evidence="1">
    <location>
        <begin position="1"/>
        <end position="23"/>
    </location>
</feature>
<dbReference type="Proteomes" id="UP000885672">
    <property type="component" value="Unassembled WGS sequence"/>
</dbReference>
<dbReference type="SUPFAM" id="SSF55166">
    <property type="entry name" value="Hedgehog/DD-peptidase"/>
    <property type="match status" value="1"/>
</dbReference>
<accession>A0A7V0XFI8</accession>
<dbReference type="AlphaFoldDB" id="A0A7V0XFI8"/>
<dbReference type="InterPro" id="IPR009045">
    <property type="entry name" value="Zn_M74/Hedgehog-like"/>
</dbReference>
<dbReference type="Gene3D" id="3.30.1380.10">
    <property type="match status" value="1"/>
</dbReference>
<feature type="chain" id="PRO_5030633510" description="Peptidase M15A C-terminal domain-containing protein" evidence="1">
    <location>
        <begin position="24"/>
        <end position="317"/>
    </location>
</feature>
<evidence type="ECO:0000313" key="2">
    <source>
        <dbReference type="EMBL" id="HDR00089.1"/>
    </source>
</evidence>
<keyword evidence="1" id="KW-0732">Signal</keyword>
<evidence type="ECO:0000256" key="1">
    <source>
        <dbReference type="SAM" id="SignalP"/>
    </source>
</evidence>
<reference evidence="2" key="1">
    <citation type="journal article" date="2020" name="mSystems">
        <title>Genome- and Community-Level Interaction Insights into Carbon Utilization and Element Cycling Functions of Hydrothermarchaeota in Hydrothermal Sediment.</title>
        <authorList>
            <person name="Zhou Z."/>
            <person name="Liu Y."/>
            <person name="Xu W."/>
            <person name="Pan J."/>
            <person name="Luo Z.H."/>
            <person name="Li M."/>
        </authorList>
    </citation>
    <scope>NUCLEOTIDE SEQUENCE [LARGE SCALE GENOMIC DNA]</scope>
    <source>
        <strain evidence="2">SpSt-1182</strain>
    </source>
</reference>
<gene>
    <name evidence="2" type="ORF">ENN51_07400</name>
</gene>
<sequence>MLNRKLGPACAIAACLAAAIASASFEVEVNPGTAPVGRGLPLIINGRETNWDTVAVFVMPGETLALEVPPDEPGTGWIAHGGTLVESGPGRSEWIAPEAAGRYRLVAVCGASVKELNAFVKVPRAQVRNGELNGYRLGNYPKTNPFPGFVVPDGFIEVTPELLDTPLSPRHTLGQFVPPEPSGWPKYIVLREDLILKLELLTDLIVEKGHACTRLEVMSGFRTPARQDARGGGRNSAHIYGGAADVYIDESGNGSLDDLNGDGKSDSQDARLLASYVDELEQRYPEFVGGVGWYRRTRARTAFVHVDTRGERMRWNQ</sequence>
<name>A0A7V0XFI8_UNCW3</name>
<evidence type="ECO:0008006" key="3">
    <source>
        <dbReference type="Google" id="ProtNLM"/>
    </source>
</evidence>